<proteinExistence type="predicted"/>
<keyword evidence="1" id="KW-0732">Signal</keyword>
<evidence type="ECO:0000256" key="1">
    <source>
        <dbReference type="SAM" id="SignalP"/>
    </source>
</evidence>
<evidence type="ECO:0000313" key="3">
    <source>
        <dbReference type="Proteomes" id="UP000003947"/>
    </source>
</evidence>
<sequence precursor="true">MVGKSCAIILVLLVPTSKGYAASLNCTHSGKNVKAEISNPTSPAVSCDWSCSWLLESNETHSGDSSINVGPKTTMTVYTNTLDSVVASLKSKSLKCK</sequence>
<dbReference type="AlphaFoldDB" id="I4YVM6"/>
<keyword evidence="3" id="KW-1185">Reference proteome</keyword>
<reference evidence="2 3" key="1">
    <citation type="submission" date="2012-02" db="EMBL/GenBank/DDBJ databases">
        <title>Improved High-Quality Draft sequence of Microvirga sp. WSM3557.</title>
        <authorList>
            <consortium name="US DOE Joint Genome Institute"/>
            <person name="Lucas S."/>
            <person name="Han J."/>
            <person name="Lapidus A."/>
            <person name="Cheng J.-F."/>
            <person name="Goodwin L."/>
            <person name="Pitluck S."/>
            <person name="Peters L."/>
            <person name="Zhang X."/>
            <person name="Detter J.C."/>
            <person name="Han C."/>
            <person name="Tapia R."/>
            <person name="Land M."/>
            <person name="Hauser L."/>
            <person name="Kyrpides N."/>
            <person name="Ivanova N."/>
            <person name="Pagani I."/>
            <person name="Brau L."/>
            <person name="Yates R."/>
            <person name="O'Hara G."/>
            <person name="Rui T."/>
            <person name="Howieson J."/>
            <person name="Reeve W."/>
            <person name="Woyke T."/>
        </authorList>
    </citation>
    <scope>NUCLEOTIDE SEQUENCE [LARGE SCALE GENOMIC DNA]</scope>
    <source>
        <strain evidence="2 3">WSM3557</strain>
    </source>
</reference>
<evidence type="ECO:0000313" key="2">
    <source>
        <dbReference type="EMBL" id="EIM28018.1"/>
    </source>
</evidence>
<gene>
    <name evidence="2" type="ORF">MicloDRAFT_00045950</name>
</gene>
<dbReference type="PATRIC" id="fig|864069.3.peg.4953"/>
<dbReference type="HOGENOM" id="CLU_2343552_0_0_5"/>
<accession>I4YVM6</accession>
<feature type="chain" id="PRO_5003698057" description="Secreted protein" evidence="1">
    <location>
        <begin position="22"/>
        <end position="97"/>
    </location>
</feature>
<evidence type="ECO:0008006" key="4">
    <source>
        <dbReference type="Google" id="ProtNLM"/>
    </source>
</evidence>
<name>I4YVM6_9HYPH</name>
<protein>
    <recommendedName>
        <fullName evidence="4">Secreted protein</fullName>
    </recommendedName>
</protein>
<dbReference type="Proteomes" id="UP000003947">
    <property type="component" value="Unassembled WGS sequence"/>
</dbReference>
<organism evidence="2 3">
    <name type="scientific">Microvirga lotononidis</name>
    <dbReference type="NCBI Taxonomy" id="864069"/>
    <lineage>
        <taxon>Bacteria</taxon>
        <taxon>Pseudomonadati</taxon>
        <taxon>Pseudomonadota</taxon>
        <taxon>Alphaproteobacteria</taxon>
        <taxon>Hyphomicrobiales</taxon>
        <taxon>Methylobacteriaceae</taxon>
        <taxon>Microvirga</taxon>
    </lineage>
</organism>
<dbReference type="EMBL" id="JH660645">
    <property type="protein sequence ID" value="EIM28018.1"/>
    <property type="molecule type" value="Genomic_DNA"/>
</dbReference>
<feature type="signal peptide" evidence="1">
    <location>
        <begin position="1"/>
        <end position="21"/>
    </location>
</feature>